<feature type="domain" description="4Fe-4S ferredoxin-type" evidence="4">
    <location>
        <begin position="281"/>
        <end position="310"/>
    </location>
</feature>
<organism evidence="5 6">
    <name type="scientific">Desulfuribacillus alkaliarsenatis</name>
    <dbReference type="NCBI Taxonomy" id="766136"/>
    <lineage>
        <taxon>Bacteria</taxon>
        <taxon>Bacillati</taxon>
        <taxon>Bacillota</taxon>
        <taxon>Desulfuribacillia</taxon>
        <taxon>Desulfuribacillales</taxon>
        <taxon>Desulfuribacillaceae</taxon>
        <taxon>Desulfuribacillus</taxon>
    </lineage>
</organism>
<dbReference type="GO" id="GO:0051536">
    <property type="term" value="F:iron-sulfur cluster binding"/>
    <property type="evidence" value="ECO:0007669"/>
    <property type="project" value="UniProtKB-KW"/>
</dbReference>
<dbReference type="Pfam" id="PF12838">
    <property type="entry name" value="Fer4_7"/>
    <property type="match status" value="1"/>
</dbReference>
<evidence type="ECO:0000259" key="4">
    <source>
        <dbReference type="PROSITE" id="PS51379"/>
    </source>
</evidence>
<keyword evidence="1" id="KW-0479">Metal-binding</keyword>
<evidence type="ECO:0000256" key="1">
    <source>
        <dbReference type="ARBA" id="ARBA00022723"/>
    </source>
</evidence>
<dbReference type="Gene3D" id="3.30.70.3270">
    <property type="match status" value="1"/>
</dbReference>
<gene>
    <name evidence="5" type="ORF">BHF68_04340</name>
</gene>
<sequence>MNSAKQSYKSLEERLNRFPLGAPPSNTLYRILEILFSEKEASLVAQLPIKPFMVKTAAKAWKLEEKQTQKILEELASRAILLDVEDRGVQRYVLPPPMAGFFEFSLMRTRNDINQKLLAELYHQYLNVEEEFVTDLFLGSETRLGRIFVQEPVLSSDNAVHVLDYERATHMLEEASHIGISECYCRKKMQYVEKGCEAPMDICMTFNNAARSLIKYEHARQVDVVEGKELLQQAYENNLVQCGENAQKNISFICNCCGCCCEGLLAVKKFGSLRPVHTSNFIPAIDAITCTGCGKCVKACPINAISITTIKQDKELSNITRKVARIDEDICLGCGVCVRSCPKVSIKLEHRGERIITPVDSVHRTVMMAIERGKLHELVFDNQAFASHRAMAAVLGSILRLPPIKQAVASEQLKSVYLGKLIEKHKEKQKEKQKEKEKQYN</sequence>
<dbReference type="PROSITE" id="PS00198">
    <property type="entry name" value="4FE4S_FER_1"/>
    <property type="match status" value="2"/>
</dbReference>
<proteinExistence type="predicted"/>
<accession>A0A1E5G2Y4</accession>
<evidence type="ECO:0000256" key="2">
    <source>
        <dbReference type="ARBA" id="ARBA00023004"/>
    </source>
</evidence>
<dbReference type="PRINTS" id="PR01868">
    <property type="entry name" value="ABCEFAMILY"/>
</dbReference>
<dbReference type="PROSITE" id="PS51379">
    <property type="entry name" value="4FE4S_FER_2"/>
    <property type="match status" value="2"/>
</dbReference>
<keyword evidence="6" id="KW-1185">Reference proteome</keyword>
<dbReference type="RefSeq" id="WP_069642843.1">
    <property type="nucleotide sequence ID" value="NZ_MIJE01000011.1"/>
</dbReference>
<dbReference type="OrthoDB" id="9804603at2"/>
<name>A0A1E5G2Y4_9FIRM</name>
<feature type="domain" description="4Fe-4S ferredoxin-type" evidence="4">
    <location>
        <begin position="322"/>
        <end position="351"/>
    </location>
</feature>
<reference evidence="5 6" key="1">
    <citation type="submission" date="2016-09" db="EMBL/GenBank/DDBJ databases">
        <title>Draft genome sequence for the type strain of Desulfuribacillus alkaliarsenatis AHT28, an obligately anaerobic, sulfidogenic bacterium isolated from Russian soda lake sediments.</title>
        <authorList>
            <person name="Abin C.A."/>
            <person name="Hollibaugh J.T."/>
        </authorList>
    </citation>
    <scope>NUCLEOTIDE SEQUENCE [LARGE SCALE GENOMIC DNA]</scope>
    <source>
        <strain evidence="5 6">AHT28</strain>
    </source>
</reference>
<dbReference type="SUPFAM" id="SSF54862">
    <property type="entry name" value="4Fe-4S ferredoxins"/>
    <property type="match status" value="1"/>
</dbReference>
<dbReference type="STRING" id="766136.BHF68_04340"/>
<evidence type="ECO:0000256" key="3">
    <source>
        <dbReference type="ARBA" id="ARBA00023014"/>
    </source>
</evidence>
<dbReference type="Proteomes" id="UP000094296">
    <property type="component" value="Unassembled WGS sequence"/>
</dbReference>
<dbReference type="GO" id="GO:0046872">
    <property type="term" value="F:metal ion binding"/>
    <property type="evidence" value="ECO:0007669"/>
    <property type="project" value="UniProtKB-KW"/>
</dbReference>
<dbReference type="InterPro" id="IPR017900">
    <property type="entry name" value="4Fe4S_Fe_S_CS"/>
</dbReference>
<keyword evidence="2" id="KW-0408">Iron</keyword>
<dbReference type="AlphaFoldDB" id="A0A1E5G2Y4"/>
<dbReference type="EMBL" id="MIJE01000011">
    <property type="protein sequence ID" value="OEF97445.1"/>
    <property type="molecule type" value="Genomic_DNA"/>
</dbReference>
<dbReference type="InterPro" id="IPR013283">
    <property type="entry name" value="RLI1"/>
</dbReference>
<protein>
    <submittedName>
        <fullName evidence="5">(Fe-S)-binding protein</fullName>
    </submittedName>
</protein>
<comment type="caution">
    <text evidence="5">The sequence shown here is derived from an EMBL/GenBank/DDBJ whole genome shotgun (WGS) entry which is preliminary data.</text>
</comment>
<dbReference type="InterPro" id="IPR017896">
    <property type="entry name" value="4Fe4S_Fe-S-bd"/>
</dbReference>
<evidence type="ECO:0000313" key="5">
    <source>
        <dbReference type="EMBL" id="OEF97445.1"/>
    </source>
</evidence>
<evidence type="ECO:0000313" key="6">
    <source>
        <dbReference type="Proteomes" id="UP000094296"/>
    </source>
</evidence>
<keyword evidence="3" id="KW-0411">Iron-sulfur</keyword>